<keyword evidence="3" id="KW-0804">Transcription</keyword>
<dbReference type="SMART" id="SM00342">
    <property type="entry name" value="HTH_ARAC"/>
    <property type="match status" value="1"/>
</dbReference>
<dbReference type="RefSeq" id="WP_274265693.1">
    <property type="nucleotide sequence ID" value="NZ_CP117880.1"/>
</dbReference>
<sequence>MREAIETVLLTNPRLENFLFDFSEPYKIVSERFMLANYKFNVGIEHFAALTGRSIASFKRDFMKMFADTPGRWLLNTRLKEAHYQIQKNNKRPSTIFVEVWFESFAHFSNAFKAKYGYSPKTIASYV</sequence>
<evidence type="ECO:0000256" key="2">
    <source>
        <dbReference type="ARBA" id="ARBA00023125"/>
    </source>
</evidence>
<dbReference type="Gene3D" id="1.10.10.60">
    <property type="entry name" value="Homeodomain-like"/>
    <property type="match status" value="1"/>
</dbReference>
<dbReference type="PANTHER" id="PTHR47504">
    <property type="entry name" value="RIGHT ORIGIN-BINDING PROTEIN"/>
    <property type="match status" value="1"/>
</dbReference>
<evidence type="ECO:0000256" key="1">
    <source>
        <dbReference type="ARBA" id="ARBA00023015"/>
    </source>
</evidence>
<dbReference type="InterPro" id="IPR018060">
    <property type="entry name" value="HTH_AraC"/>
</dbReference>
<protein>
    <submittedName>
        <fullName evidence="5">AraC family transcriptional regulator</fullName>
    </submittedName>
</protein>
<dbReference type="PROSITE" id="PS01124">
    <property type="entry name" value="HTH_ARAC_FAMILY_2"/>
    <property type="match status" value="1"/>
</dbReference>
<keyword evidence="1" id="KW-0805">Transcription regulation</keyword>
<evidence type="ECO:0000259" key="4">
    <source>
        <dbReference type="PROSITE" id="PS01124"/>
    </source>
</evidence>
<organism evidence="5 6">
    <name type="scientific">Sphingobacterium oryzagri</name>
    <dbReference type="NCBI Taxonomy" id="3025669"/>
    <lineage>
        <taxon>Bacteria</taxon>
        <taxon>Pseudomonadati</taxon>
        <taxon>Bacteroidota</taxon>
        <taxon>Sphingobacteriia</taxon>
        <taxon>Sphingobacteriales</taxon>
        <taxon>Sphingobacteriaceae</taxon>
        <taxon>Sphingobacterium</taxon>
    </lineage>
</organism>
<dbReference type="SUPFAM" id="SSF46689">
    <property type="entry name" value="Homeodomain-like"/>
    <property type="match status" value="1"/>
</dbReference>
<accession>A0ABY7WCN0</accession>
<feature type="domain" description="HTH araC/xylS-type" evidence="4">
    <location>
        <begin position="28"/>
        <end position="126"/>
    </location>
</feature>
<dbReference type="Pfam" id="PF12833">
    <property type="entry name" value="HTH_18"/>
    <property type="match status" value="1"/>
</dbReference>
<reference evidence="5 6" key="1">
    <citation type="submission" date="2023-02" db="EMBL/GenBank/DDBJ databases">
        <title>Genome sequence of Sphingobacterium sp. KACC 22765.</title>
        <authorList>
            <person name="Kim S."/>
            <person name="Heo J."/>
            <person name="Kwon S.-W."/>
        </authorList>
    </citation>
    <scope>NUCLEOTIDE SEQUENCE [LARGE SCALE GENOMIC DNA]</scope>
    <source>
        <strain evidence="5 6">KACC 22765</strain>
    </source>
</reference>
<gene>
    <name evidence="5" type="ORF">PQ465_11610</name>
</gene>
<dbReference type="InterPro" id="IPR050959">
    <property type="entry name" value="MarA-like"/>
</dbReference>
<proteinExistence type="predicted"/>
<dbReference type="InterPro" id="IPR009057">
    <property type="entry name" value="Homeodomain-like_sf"/>
</dbReference>
<evidence type="ECO:0000313" key="5">
    <source>
        <dbReference type="EMBL" id="WDF66953.1"/>
    </source>
</evidence>
<keyword evidence="6" id="KW-1185">Reference proteome</keyword>
<evidence type="ECO:0000313" key="6">
    <source>
        <dbReference type="Proteomes" id="UP001221558"/>
    </source>
</evidence>
<evidence type="ECO:0000256" key="3">
    <source>
        <dbReference type="ARBA" id="ARBA00023163"/>
    </source>
</evidence>
<dbReference type="Proteomes" id="UP001221558">
    <property type="component" value="Chromosome"/>
</dbReference>
<dbReference type="EMBL" id="CP117880">
    <property type="protein sequence ID" value="WDF66953.1"/>
    <property type="molecule type" value="Genomic_DNA"/>
</dbReference>
<keyword evidence="2" id="KW-0238">DNA-binding</keyword>
<name>A0ABY7WCN0_9SPHI</name>
<dbReference type="PANTHER" id="PTHR47504:SF5">
    <property type="entry name" value="RIGHT ORIGIN-BINDING PROTEIN"/>
    <property type="match status" value="1"/>
</dbReference>